<comment type="caution">
    <text evidence="2">The sequence shown here is derived from an EMBL/GenBank/DDBJ whole genome shotgun (WGS) entry which is preliminary data.</text>
</comment>
<dbReference type="AlphaFoldDB" id="A0A1R2CSU5"/>
<gene>
    <name evidence="2" type="ORF">SteCoe_5277</name>
</gene>
<reference evidence="2 3" key="1">
    <citation type="submission" date="2016-11" db="EMBL/GenBank/DDBJ databases">
        <title>The macronuclear genome of Stentor coeruleus: a giant cell with tiny introns.</title>
        <authorList>
            <person name="Slabodnick M."/>
            <person name="Ruby J.G."/>
            <person name="Reiff S.B."/>
            <person name="Swart E.C."/>
            <person name="Gosai S."/>
            <person name="Prabakaran S."/>
            <person name="Witkowska E."/>
            <person name="Larue G.E."/>
            <person name="Fisher S."/>
            <person name="Freeman R.M."/>
            <person name="Gunawardena J."/>
            <person name="Chu W."/>
            <person name="Stover N.A."/>
            <person name="Gregory B.D."/>
            <person name="Nowacki M."/>
            <person name="Derisi J."/>
            <person name="Roy S.W."/>
            <person name="Marshall W.F."/>
            <person name="Sood P."/>
        </authorList>
    </citation>
    <scope>NUCLEOTIDE SEQUENCE [LARGE SCALE GENOMIC DNA]</scope>
    <source>
        <strain evidence="2">WM001</strain>
    </source>
</reference>
<protein>
    <recommendedName>
        <fullName evidence="4">LITAF domain-containing protein</fullName>
    </recommendedName>
</protein>
<feature type="region of interest" description="Disordered" evidence="1">
    <location>
        <begin position="42"/>
        <end position="80"/>
    </location>
</feature>
<sequence>MSGDLESIEISLSFLQKSQEELSQSNLEENTFLKNLEDSLLDSKNQSGFSPEKNTPRQMPGSQKELSFDVSSMSQKTPIKPTKTNEFFQAEETIPTNKCLTKSNYNLANLIVSNRLFCKICESDTVSIVNYEVKKNNWLRSLVSIFKNLKCCTEPRSAEYVVVHRCRECLNVLARIYSAQSFSEVN</sequence>
<dbReference type="EMBL" id="MPUH01000069">
    <property type="protein sequence ID" value="OMJ92071.1"/>
    <property type="molecule type" value="Genomic_DNA"/>
</dbReference>
<organism evidence="2 3">
    <name type="scientific">Stentor coeruleus</name>
    <dbReference type="NCBI Taxonomy" id="5963"/>
    <lineage>
        <taxon>Eukaryota</taxon>
        <taxon>Sar</taxon>
        <taxon>Alveolata</taxon>
        <taxon>Ciliophora</taxon>
        <taxon>Postciliodesmatophora</taxon>
        <taxon>Heterotrichea</taxon>
        <taxon>Heterotrichida</taxon>
        <taxon>Stentoridae</taxon>
        <taxon>Stentor</taxon>
    </lineage>
</organism>
<evidence type="ECO:0008006" key="4">
    <source>
        <dbReference type="Google" id="ProtNLM"/>
    </source>
</evidence>
<dbReference type="Proteomes" id="UP000187209">
    <property type="component" value="Unassembled WGS sequence"/>
</dbReference>
<accession>A0A1R2CSU5</accession>
<proteinExistence type="predicted"/>
<evidence type="ECO:0000313" key="3">
    <source>
        <dbReference type="Proteomes" id="UP000187209"/>
    </source>
</evidence>
<keyword evidence="3" id="KW-1185">Reference proteome</keyword>
<evidence type="ECO:0000256" key="1">
    <source>
        <dbReference type="SAM" id="MobiDB-lite"/>
    </source>
</evidence>
<name>A0A1R2CSU5_9CILI</name>
<evidence type="ECO:0000313" key="2">
    <source>
        <dbReference type="EMBL" id="OMJ92071.1"/>
    </source>
</evidence>